<evidence type="ECO:0000259" key="1">
    <source>
        <dbReference type="Pfam" id="PF13470"/>
    </source>
</evidence>
<dbReference type="NCBIfam" id="TIGR00305">
    <property type="entry name" value="putative toxin-antitoxin system toxin component, PIN family"/>
    <property type="match status" value="1"/>
</dbReference>
<comment type="caution">
    <text evidence="2">The sequence shown here is derived from an EMBL/GenBank/DDBJ whole genome shotgun (WGS) entry which is preliminary data.</text>
</comment>
<evidence type="ECO:0000313" key="2">
    <source>
        <dbReference type="EMBL" id="OIQ65279.1"/>
    </source>
</evidence>
<gene>
    <name evidence="2" type="ORF">GALL_531650</name>
</gene>
<dbReference type="AlphaFoldDB" id="A0A1J5PBV8"/>
<dbReference type="InterPro" id="IPR002716">
    <property type="entry name" value="PIN_dom"/>
</dbReference>
<dbReference type="InterPro" id="IPR002850">
    <property type="entry name" value="PIN_toxin-like"/>
</dbReference>
<dbReference type="Pfam" id="PF13470">
    <property type="entry name" value="PIN_3"/>
    <property type="match status" value="1"/>
</dbReference>
<proteinExistence type="predicted"/>
<dbReference type="SUPFAM" id="SSF88723">
    <property type="entry name" value="PIN domain-like"/>
    <property type="match status" value="1"/>
</dbReference>
<sequence>MRLVLDTATMVAAIRSNAGASNRLLAAGLERRFALLVSTPLLIEYEAVMTRSEHLLASGLTNGEVAMVLDAVAATAEPVRLAFLWRPAVRDPDDDMVLEVAANGQADAIVTFNLRDFSAVAGRFGIEVLSPGAALRRLEMKR</sequence>
<dbReference type="PANTHER" id="PTHR34610:SF3">
    <property type="entry name" value="SSL7007 PROTEIN"/>
    <property type="match status" value="1"/>
</dbReference>
<dbReference type="PANTHER" id="PTHR34610">
    <property type="entry name" value="SSL7007 PROTEIN"/>
    <property type="match status" value="1"/>
</dbReference>
<dbReference type="InterPro" id="IPR029060">
    <property type="entry name" value="PIN-like_dom_sf"/>
</dbReference>
<accession>A0A1J5PBV8</accession>
<name>A0A1J5PBV8_9ZZZZ</name>
<dbReference type="EMBL" id="MLJW01007462">
    <property type="protein sequence ID" value="OIQ65279.1"/>
    <property type="molecule type" value="Genomic_DNA"/>
</dbReference>
<feature type="domain" description="PIN" evidence="1">
    <location>
        <begin position="2"/>
        <end position="114"/>
    </location>
</feature>
<organism evidence="2">
    <name type="scientific">mine drainage metagenome</name>
    <dbReference type="NCBI Taxonomy" id="410659"/>
    <lineage>
        <taxon>unclassified sequences</taxon>
        <taxon>metagenomes</taxon>
        <taxon>ecological metagenomes</taxon>
    </lineage>
</organism>
<protein>
    <recommendedName>
        <fullName evidence="1">PIN domain-containing protein</fullName>
    </recommendedName>
</protein>
<reference evidence="2" key="1">
    <citation type="submission" date="2016-10" db="EMBL/GenBank/DDBJ databases">
        <title>Sequence of Gallionella enrichment culture.</title>
        <authorList>
            <person name="Poehlein A."/>
            <person name="Muehling M."/>
            <person name="Daniel R."/>
        </authorList>
    </citation>
    <scope>NUCLEOTIDE SEQUENCE</scope>
</reference>